<keyword evidence="1" id="KW-0472">Membrane</keyword>
<reference evidence="2" key="1">
    <citation type="submission" date="2019-02" db="EMBL/GenBank/DDBJ databases">
        <authorList>
            <person name="Gruber-Vodicka R. H."/>
            <person name="Seah K. B. B."/>
        </authorList>
    </citation>
    <scope>NUCLEOTIDE SEQUENCE</scope>
    <source>
        <strain evidence="3">BECK_BY19</strain>
        <strain evidence="2">BECK_BY8</strain>
    </source>
</reference>
<protein>
    <submittedName>
        <fullName evidence="2">Uncharacterized protein</fullName>
    </submittedName>
</protein>
<feature type="transmembrane region" description="Helical" evidence="1">
    <location>
        <begin position="20"/>
        <end position="38"/>
    </location>
</feature>
<dbReference type="EMBL" id="CAADGD010000005">
    <property type="protein sequence ID" value="VFK68700.1"/>
    <property type="molecule type" value="Genomic_DNA"/>
</dbReference>
<feature type="transmembrane region" description="Helical" evidence="1">
    <location>
        <begin position="147"/>
        <end position="166"/>
    </location>
</feature>
<gene>
    <name evidence="2" type="ORF">BECKUNK1418G_GA0071005_100738</name>
    <name evidence="3" type="ORF">BECKUNK1418H_GA0071006_100514</name>
</gene>
<name>A0A451A0F7_9GAMM</name>
<evidence type="ECO:0000256" key="1">
    <source>
        <dbReference type="SAM" id="Phobius"/>
    </source>
</evidence>
<organism evidence="2">
    <name type="scientific">Candidatus Kentrum sp. UNK</name>
    <dbReference type="NCBI Taxonomy" id="2126344"/>
    <lineage>
        <taxon>Bacteria</taxon>
        <taxon>Pseudomonadati</taxon>
        <taxon>Pseudomonadota</taxon>
        <taxon>Gammaproteobacteria</taxon>
        <taxon>Candidatus Kentrum</taxon>
    </lineage>
</organism>
<evidence type="ECO:0000313" key="3">
    <source>
        <dbReference type="EMBL" id="VFK68700.1"/>
    </source>
</evidence>
<accession>A0A451A0F7</accession>
<dbReference type="EMBL" id="CAADFZ010000007">
    <property type="protein sequence ID" value="VFK59505.1"/>
    <property type="molecule type" value="Genomic_DNA"/>
</dbReference>
<keyword evidence="1" id="KW-0812">Transmembrane</keyword>
<proteinExistence type="predicted"/>
<evidence type="ECO:0000313" key="2">
    <source>
        <dbReference type="EMBL" id="VFK59505.1"/>
    </source>
</evidence>
<keyword evidence="1" id="KW-1133">Transmembrane helix</keyword>
<feature type="transmembrane region" description="Helical" evidence="1">
    <location>
        <begin position="108"/>
        <end position="127"/>
    </location>
</feature>
<dbReference type="AlphaFoldDB" id="A0A451A0F7"/>
<sequence>MIEKELHTENNKTVYGLETKIVFFILFITLLFPSGYFIKKSYDQLEEILEDINEFTHLRTTLLLEQKSPLVSENFYFVKSKISLEHDLMRYRHQRITASLATRTWMRFMSLMFGAILTMIGSGFVLGRITSPAFIGKLSFRELGTSVATSSPGLLLVVMGVILIVIPNLSTQRIVSVDSSPYIGKGLCSIESAEKQQNDDINGIMEEFFGERKE</sequence>